<evidence type="ECO:0000313" key="1">
    <source>
        <dbReference type="EMBL" id="KAJ4176378.1"/>
    </source>
</evidence>
<dbReference type="AlphaFoldDB" id="A0A9W8URW9"/>
<sequence>VFLPYDIDALFSAAFALILIDIIRPANELLWDLPQVMSLLDEYVSRHVAPAQAYRSDLLQLLELRAKIRGVEGTHQLHTGDAIDVSPIPDLAGYAIAYPAPTGISPDPVWSRIRHGSDNIAPAHPEAILSAIDDLDVEGTDMLDAAMLEGGWMWELDDLSAGL</sequence>
<evidence type="ECO:0000313" key="2">
    <source>
        <dbReference type="Proteomes" id="UP001152087"/>
    </source>
</evidence>
<reference evidence="1" key="1">
    <citation type="submission" date="2022-09" db="EMBL/GenBank/DDBJ databases">
        <title>Fusarium specimens isolated from Avocado Roots.</title>
        <authorList>
            <person name="Stajich J."/>
            <person name="Roper C."/>
            <person name="Heimlech-Rivalta G."/>
        </authorList>
    </citation>
    <scope>NUCLEOTIDE SEQUENCE</scope>
    <source>
        <strain evidence="1">A02</strain>
    </source>
</reference>
<dbReference type="EMBL" id="JAOQAV010000196">
    <property type="protein sequence ID" value="KAJ4176378.1"/>
    <property type="molecule type" value="Genomic_DNA"/>
</dbReference>
<proteinExistence type="predicted"/>
<keyword evidence="2" id="KW-1185">Reference proteome</keyword>
<accession>A0A9W8URW9</accession>
<name>A0A9W8URW9_9HYPO</name>
<dbReference type="Proteomes" id="UP001152087">
    <property type="component" value="Unassembled WGS sequence"/>
</dbReference>
<feature type="non-terminal residue" evidence="1">
    <location>
        <position position="1"/>
    </location>
</feature>
<organism evidence="1 2">
    <name type="scientific">Fusarium falciforme</name>
    <dbReference type="NCBI Taxonomy" id="195108"/>
    <lineage>
        <taxon>Eukaryota</taxon>
        <taxon>Fungi</taxon>
        <taxon>Dikarya</taxon>
        <taxon>Ascomycota</taxon>
        <taxon>Pezizomycotina</taxon>
        <taxon>Sordariomycetes</taxon>
        <taxon>Hypocreomycetidae</taxon>
        <taxon>Hypocreales</taxon>
        <taxon>Nectriaceae</taxon>
        <taxon>Fusarium</taxon>
        <taxon>Fusarium solani species complex</taxon>
    </lineage>
</organism>
<comment type="caution">
    <text evidence="1">The sequence shown here is derived from an EMBL/GenBank/DDBJ whole genome shotgun (WGS) entry which is preliminary data.</text>
</comment>
<protein>
    <submittedName>
        <fullName evidence="1">Uncharacterized protein</fullName>
    </submittedName>
</protein>
<gene>
    <name evidence="1" type="ORF">NW755_014449</name>
</gene>